<feature type="transmembrane region" description="Helical" evidence="1">
    <location>
        <begin position="135"/>
        <end position="156"/>
    </location>
</feature>
<keyword evidence="1" id="KW-0812">Transmembrane</keyword>
<protein>
    <submittedName>
        <fullName evidence="2">Uncharacterized protein</fullName>
    </submittedName>
</protein>
<feature type="transmembrane region" description="Helical" evidence="1">
    <location>
        <begin position="51"/>
        <end position="75"/>
    </location>
</feature>
<dbReference type="EMBL" id="KL142421">
    <property type="protein sequence ID" value="KDR66676.1"/>
    <property type="molecule type" value="Genomic_DNA"/>
</dbReference>
<keyword evidence="1" id="KW-0472">Membrane</keyword>
<name>A0A067S792_GALM3</name>
<dbReference type="Proteomes" id="UP000027222">
    <property type="component" value="Unassembled WGS sequence"/>
</dbReference>
<dbReference type="AlphaFoldDB" id="A0A067S792"/>
<feature type="transmembrane region" description="Helical" evidence="1">
    <location>
        <begin position="225"/>
        <end position="249"/>
    </location>
</feature>
<feature type="transmembrane region" description="Helical" evidence="1">
    <location>
        <begin position="12"/>
        <end position="31"/>
    </location>
</feature>
<evidence type="ECO:0000256" key="1">
    <source>
        <dbReference type="SAM" id="Phobius"/>
    </source>
</evidence>
<dbReference type="OrthoDB" id="3357408at2759"/>
<sequence length="339" mass="37966">MADPFSISEAQLVSSWLATIFWSFFLVTFVQCLRALLLDEWGTEFRRPSTINWAMVAVSVSFFVFGTLDVVLGFYHNIKAFILFTGPGGSEAEFTQLSDWVNVLKVRLQTTFVERLIYRLWVVYSHSWKIVPIPLLLWLGTAACAGGILFGEITSVTGTVGNTNIKNFIIPLWTCSITMNIVATSLLVYRIIKVDRRNSENGVLSLGSYVPSSHTKKRKSRLQRLTFIIVESGLMYTTMALITFITVLVSNSNASYPTSDVEVQVVGIAFNLIIIRVADRGARDKTLYTIQYPSQSLPLSRIDQERSMTKGVHVIVARETDQDHTGSLQYGLSSDHKAI</sequence>
<dbReference type="STRING" id="685588.A0A067S792"/>
<gene>
    <name evidence="2" type="ORF">GALMADRAFT_80539</name>
</gene>
<accession>A0A067S792</accession>
<feature type="transmembrane region" description="Helical" evidence="1">
    <location>
        <begin position="168"/>
        <end position="189"/>
    </location>
</feature>
<proteinExistence type="predicted"/>
<keyword evidence="3" id="KW-1185">Reference proteome</keyword>
<evidence type="ECO:0000313" key="3">
    <source>
        <dbReference type="Proteomes" id="UP000027222"/>
    </source>
</evidence>
<organism evidence="2 3">
    <name type="scientific">Galerina marginata (strain CBS 339.88)</name>
    <dbReference type="NCBI Taxonomy" id="685588"/>
    <lineage>
        <taxon>Eukaryota</taxon>
        <taxon>Fungi</taxon>
        <taxon>Dikarya</taxon>
        <taxon>Basidiomycota</taxon>
        <taxon>Agaricomycotina</taxon>
        <taxon>Agaricomycetes</taxon>
        <taxon>Agaricomycetidae</taxon>
        <taxon>Agaricales</taxon>
        <taxon>Agaricineae</taxon>
        <taxon>Strophariaceae</taxon>
        <taxon>Galerina</taxon>
    </lineage>
</organism>
<feature type="transmembrane region" description="Helical" evidence="1">
    <location>
        <begin position="261"/>
        <end position="278"/>
    </location>
</feature>
<reference evidence="3" key="1">
    <citation type="journal article" date="2014" name="Proc. Natl. Acad. Sci. U.S.A.">
        <title>Extensive sampling of basidiomycete genomes demonstrates inadequacy of the white-rot/brown-rot paradigm for wood decay fungi.</title>
        <authorList>
            <person name="Riley R."/>
            <person name="Salamov A.A."/>
            <person name="Brown D.W."/>
            <person name="Nagy L.G."/>
            <person name="Floudas D."/>
            <person name="Held B.W."/>
            <person name="Levasseur A."/>
            <person name="Lombard V."/>
            <person name="Morin E."/>
            <person name="Otillar R."/>
            <person name="Lindquist E.A."/>
            <person name="Sun H."/>
            <person name="LaButti K.M."/>
            <person name="Schmutz J."/>
            <person name="Jabbour D."/>
            <person name="Luo H."/>
            <person name="Baker S.E."/>
            <person name="Pisabarro A.G."/>
            <person name="Walton J.D."/>
            <person name="Blanchette R.A."/>
            <person name="Henrissat B."/>
            <person name="Martin F."/>
            <person name="Cullen D."/>
            <person name="Hibbett D.S."/>
            <person name="Grigoriev I.V."/>
        </authorList>
    </citation>
    <scope>NUCLEOTIDE SEQUENCE [LARGE SCALE GENOMIC DNA]</scope>
    <source>
        <strain evidence="3">CBS 339.88</strain>
    </source>
</reference>
<keyword evidence="1" id="KW-1133">Transmembrane helix</keyword>
<dbReference type="HOGENOM" id="CLU_044614_1_0_1"/>
<evidence type="ECO:0000313" key="2">
    <source>
        <dbReference type="EMBL" id="KDR66676.1"/>
    </source>
</evidence>